<dbReference type="InterPro" id="IPR016932">
    <property type="entry name" value="UCP029669"/>
</dbReference>
<keyword evidence="2" id="KW-1185">Reference proteome</keyword>
<dbReference type="RefSeq" id="WP_189677440.1">
    <property type="nucleotide sequence ID" value="NZ_BNAQ01000006.1"/>
</dbReference>
<dbReference type="Gene3D" id="1.10.8.10">
    <property type="entry name" value="DNA helicase RuvA subunit, C-terminal domain"/>
    <property type="match status" value="1"/>
</dbReference>
<dbReference type="CDD" id="cd16390">
    <property type="entry name" value="ParB_N_Srx_like"/>
    <property type="match status" value="1"/>
</dbReference>
<dbReference type="SUPFAM" id="SSF110849">
    <property type="entry name" value="ParB/Sulfiredoxin"/>
    <property type="match status" value="1"/>
</dbReference>
<name>A0ABQ3LST8_9SPHN</name>
<dbReference type="InterPro" id="IPR014956">
    <property type="entry name" value="ParBc_2"/>
</dbReference>
<evidence type="ECO:0000313" key="1">
    <source>
        <dbReference type="EMBL" id="GHH24349.1"/>
    </source>
</evidence>
<organism evidence="1 2">
    <name type="scientific">Sphingomonas glacialis</name>
    <dbReference type="NCBI Taxonomy" id="658225"/>
    <lineage>
        <taxon>Bacteria</taxon>
        <taxon>Pseudomonadati</taxon>
        <taxon>Pseudomonadota</taxon>
        <taxon>Alphaproteobacteria</taxon>
        <taxon>Sphingomonadales</taxon>
        <taxon>Sphingomonadaceae</taxon>
        <taxon>Sphingomonas</taxon>
    </lineage>
</organism>
<gene>
    <name evidence="1" type="ORF">GCM10008023_36430</name>
</gene>
<evidence type="ECO:0008006" key="3">
    <source>
        <dbReference type="Google" id="ProtNLM"/>
    </source>
</evidence>
<sequence length="205" mass="22980">MLHAIPIGVPIEDLRPTQMTVGLREVELKRQQWRDADKRARVKLLRRHVLPAVIGPKQRPFIVDHHHFARALLEEDAGLVAVFVVADLRHLPKREFWTYLDNSSWCHAYDARGRRCALRAIPKHLVDLADDPYRSLAGALIRAGGYAKSSKPFAEFLWADHLRGRIERATVEGDWSAAVAAAMKVAKDDDARALPGWCGANSAGL</sequence>
<reference evidence="2" key="1">
    <citation type="journal article" date="2019" name="Int. J. Syst. Evol. Microbiol.">
        <title>The Global Catalogue of Microorganisms (GCM) 10K type strain sequencing project: providing services to taxonomists for standard genome sequencing and annotation.</title>
        <authorList>
            <consortium name="The Broad Institute Genomics Platform"/>
            <consortium name="The Broad Institute Genome Sequencing Center for Infectious Disease"/>
            <person name="Wu L."/>
            <person name="Ma J."/>
        </authorList>
    </citation>
    <scope>NUCLEOTIDE SEQUENCE [LARGE SCALE GENOMIC DNA]</scope>
    <source>
        <strain evidence="2">CGMCC 1.8957</strain>
    </source>
</reference>
<proteinExistence type="predicted"/>
<dbReference type="InterPro" id="IPR036086">
    <property type="entry name" value="ParB/Sulfiredoxin_sf"/>
</dbReference>
<accession>A0ABQ3LST8</accession>
<dbReference type="Gene3D" id="3.90.1530.10">
    <property type="entry name" value="Conserved hypothetical protein from pyrococcus furiosus pfu- 392566-001, ParB domain"/>
    <property type="match status" value="1"/>
</dbReference>
<dbReference type="EMBL" id="BNAQ01000006">
    <property type="protein sequence ID" value="GHH24349.1"/>
    <property type="molecule type" value="Genomic_DNA"/>
</dbReference>
<dbReference type="Proteomes" id="UP000652430">
    <property type="component" value="Unassembled WGS sequence"/>
</dbReference>
<comment type="caution">
    <text evidence="1">The sequence shown here is derived from an EMBL/GenBank/DDBJ whole genome shotgun (WGS) entry which is preliminary data.</text>
</comment>
<dbReference type="PIRSF" id="PIRSF029669">
    <property type="entry name" value="UCP029669"/>
    <property type="match status" value="1"/>
</dbReference>
<protein>
    <recommendedName>
        <fullName evidence="3">Chromosome partitioning protein ParB</fullName>
    </recommendedName>
</protein>
<evidence type="ECO:0000313" key="2">
    <source>
        <dbReference type="Proteomes" id="UP000652430"/>
    </source>
</evidence>
<dbReference type="Pfam" id="PF08857">
    <property type="entry name" value="ParBc_2"/>
    <property type="match status" value="1"/>
</dbReference>